<evidence type="ECO:0000256" key="1">
    <source>
        <dbReference type="SAM" id="MobiDB-lite"/>
    </source>
</evidence>
<dbReference type="PANTHER" id="PTHR35719:SF5">
    <property type="entry name" value="T6K12.7 PROTEIN"/>
    <property type="match status" value="1"/>
</dbReference>
<feature type="compositionally biased region" description="Low complexity" evidence="1">
    <location>
        <begin position="230"/>
        <end position="254"/>
    </location>
</feature>
<feature type="compositionally biased region" description="Basic and acidic residues" evidence="1">
    <location>
        <begin position="167"/>
        <end position="176"/>
    </location>
</feature>
<feature type="compositionally biased region" description="Acidic residues" evidence="1">
    <location>
        <begin position="177"/>
        <end position="187"/>
    </location>
</feature>
<dbReference type="OMA" id="SMRYNQA"/>
<feature type="region of interest" description="Disordered" evidence="1">
    <location>
        <begin position="49"/>
        <end position="101"/>
    </location>
</feature>
<feature type="region of interest" description="Disordered" evidence="1">
    <location>
        <begin position="167"/>
        <end position="208"/>
    </location>
</feature>
<organism evidence="2 3">
    <name type="scientific">Setaria viridis</name>
    <name type="common">Green bristlegrass</name>
    <name type="synonym">Setaria italica subsp. viridis</name>
    <dbReference type="NCBI Taxonomy" id="4556"/>
    <lineage>
        <taxon>Eukaryota</taxon>
        <taxon>Viridiplantae</taxon>
        <taxon>Streptophyta</taxon>
        <taxon>Embryophyta</taxon>
        <taxon>Tracheophyta</taxon>
        <taxon>Spermatophyta</taxon>
        <taxon>Magnoliopsida</taxon>
        <taxon>Liliopsida</taxon>
        <taxon>Poales</taxon>
        <taxon>Poaceae</taxon>
        <taxon>PACMAD clade</taxon>
        <taxon>Panicoideae</taxon>
        <taxon>Panicodae</taxon>
        <taxon>Paniceae</taxon>
        <taxon>Cenchrinae</taxon>
        <taxon>Setaria</taxon>
    </lineage>
</organism>
<proteinExistence type="predicted"/>
<feature type="compositionally biased region" description="Acidic residues" evidence="1">
    <location>
        <begin position="82"/>
        <end position="96"/>
    </location>
</feature>
<evidence type="ECO:0000313" key="2">
    <source>
        <dbReference type="EMBL" id="TKW16014.1"/>
    </source>
</evidence>
<feature type="region of interest" description="Disordered" evidence="1">
    <location>
        <begin position="271"/>
        <end position="336"/>
    </location>
</feature>
<accession>A0A4U6UM87</accession>
<dbReference type="EMBL" id="CM016556">
    <property type="protein sequence ID" value="TKW16014.1"/>
    <property type="molecule type" value="Genomic_DNA"/>
</dbReference>
<dbReference type="AlphaFoldDB" id="A0A4U6UM87"/>
<evidence type="ECO:0000313" key="3">
    <source>
        <dbReference type="Proteomes" id="UP000298652"/>
    </source>
</evidence>
<keyword evidence="3" id="KW-1185">Reference proteome</keyword>
<dbReference type="Proteomes" id="UP000298652">
    <property type="component" value="Chromosome 5"/>
</dbReference>
<reference evidence="2" key="1">
    <citation type="submission" date="2019-03" db="EMBL/GenBank/DDBJ databases">
        <title>WGS assembly of Setaria viridis.</title>
        <authorList>
            <person name="Huang P."/>
            <person name="Jenkins J."/>
            <person name="Grimwood J."/>
            <person name="Barry K."/>
            <person name="Healey A."/>
            <person name="Mamidi S."/>
            <person name="Sreedasyam A."/>
            <person name="Shu S."/>
            <person name="Feldman M."/>
            <person name="Wu J."/>
            <person name="Yu Y."/>
            <person name="Chen C."/>
            <person name="Johnson J."/>
            <person name="Rokhsar D."/>
            <person name="Baxter I."/>
            <person name="Schmutz J."/>
            <person name="Brutnell T."/>
            <person name="Kellogg E."/>
        </authorList>
    </citation>
    <scope>NUCLEOTIDE SEQUENCE [LARGE SCALE GENOMIC DNA]</scope>
</reference>
<name>A0A4U6UM87_SETVI</name>
<dbReference type="Gramene" id="TKW16014">
    <property type="protein sequence ID" value="TKW16014"/>
    <property type="gene ID" value="SEVIR_5G271500v2"/>
</dbReference>
<dbReference type="PANTHER" id="PTHR35719">
    <property type="entry name" value="OS01G0680600 PROTEIN"/>
    <property type="match status" value="1"/>
</dbReference>
<feature type="region of interest" description="Disordered" evidence="1">
    <location>
        <begin position="230"/>
        <end position="257"/>
    </location>
</feature>
<gene>
    <name evidence="2" type="ORF">SEVIR_5G271500v2</name>
</gene>
<feature type="compositionally biased region" description="Low complexity" evidence="1">
    <location>
        <begin position="199"/>
        <end position="208"/>
    </location>
</feature>
<protein>
    <submittedName>
        <fullName evidence="2">Uncharacterized protein</fullName>
    </submittedName>
</protein>
<sequence>MLGVGLGVRLLGAAAPAHPVPAPPGKVPLPLSSLRRRCSSWWFSNGNAHERDSATASTSSRAARKWWSDPEPSKQEYGYSSLEDEEEDDYEDEDEPGFPGLGGAGELFDEPWFSKVFKTYGFLLPVMLVSMLAATGPKAFLMAMAIPLGQSAISFLLDAIWGRRRSNRDDRRRPFQEEDEEEDDYPEDTTGFASGGRGNRYSSSSSYYEGRRRQQRYQSWVSNDFADAASGAAADGDNSTKSSSSEGGEGNKSSANFGGWDELLNYDNVTTQEKSSSSSFSAGNADYSKRQRPAVTGEEDTDTAAAGRGAGQGLGAPPARMRMRRRQGMPRTTGLGSTRYKQAPILMRLLVAVFPFLGSWFRLL</sequence>